<dbReference type="GO" id="GO:0051604">
    <property type="term" value="P:protein maturation"/>
    <property type="evidence" value="ECO:0007669"/>
    <property type="project" value="InterPro"/>
</dbReference>
<accession>A0A844F9J5</accession>
<feature type="binding site" evidence="4">
    <location>
        <position position="90"/>
    </location>
    <ligand>
        <name>Zn(2+)</name>
        <dbReference type="ChEBI" id="CHEBI:29105"/>
    </ligand>
</feature>
<dbReference type="GO" id="GO:0008270">
    <property type="term" value="F:zinc ion binding"/>
    <property type="evidence" value="ECO:0007669"/>
    <property type="project" value="UniProtKB-UniRule"/>
</dbReference>
<protein>
    <recommendedName>
        <fullName evidence="4">Hydrogenase maturation factor HypA</fullName>
    </recommendedName>
</protein>
<dbReference type="Pfam" id="PF01155">
    <property type="entry name" value="HypA"/>
    <property type="match status" value="1"/>
</dbReference>
<feature type="binding site" evidence="4">
    <location>
        <position position="74"/>
    </location>
    <ligand>
        <name>Zn(2+)</name>
        <dbReference type="ChEBI" id="CHEBI:29105"/>
    </ligand>
</feature>
<dbReference type="PANTHER" id="PTHR34535">
    <property type="entry name" value="HYDROGENASE MATURATION FACTOR HYPA"/>
    <property type="match status" value="1"/>
</dbReference>
<feature type="binding site" evidence="4">
    <location>
        <position position="93"/>
    </location>
    <ligand>
        <name>Zn(2+)</name>
        <dbReference type="ChEBI" id="CHEBI:29105"/>
    </ligand>
</feature>
<dbReference type="HAMAP" id="MF_00213">
    <property type="entry name" value="HypA_HybF"/>
    <property type="match status" value="1"/>
</dbReference>
<comment type="function">
    <text evidence="4">Involved in the maturation of [NiFe] hydrogenases. Required for nickel insertion into the metal center of the hydrogenase.</text>
</comment>
<name>A0A844F9J5_CLOSV</name>
<evidence type="ECO:0000313" key="6">
    <source>
        <dbReference type="Proteomes" id="UP000462363"/>
    </source>
</evidence>
<dbReference type="AlphaFoldDB" id="A0A844F9J5"/>
<keyword evidence="1 4" id="KW-0533">Nickel</keyword>
<dbReference type="RefSeq" id="WP_009249390.1">
    <property type="nucleotide sequence ID" value="NZ_AP024846.1"/>
</dbReference>
<feature type="binding site" evidence="4">
    <location>
        <position position="2"/>
    </location>
    <ligand>
        <name>Ni(2+)</name>
        <dbReference type="ChEBI" id="CHEBI:49786"/>
    </ligand>
</feature>
<dbReference type="InterPro" id="IPR000688">
    <property type="entry name" value="HypA/HybF"/>
</dbReference>
<reference evidence="5 6" key="1">
    <citation type="submission" date="2019-08" db="EMBL/GenBank/DDBJ databases">
        <title>In-depth cultivation of the pig gut microbiome towards novel bacterial diversity and tailored functional studies.</title>
        <authorList>
            <person name="Wylensek D."/>
            <person name="Hitch T.C.A."/>
            <person name="Clavel T."/>
        </authorList>
    </citation>
    <scope>NUCLEOTIDE SEQUENCE [LARGE SCALE GENOMIC DNA]</scope>
    <source>
        <strain evidence="5 6">BL-389-WT-3D</strain>
    </source>
</reference>
<dbReference type="PIRSF" id="PIRSF004761">
    <property type="entry name" value="Hydrgn_mat_HypA"/>
    <property type="match status" value="1"/>
</dbReference>
<dbReference type="PANTHER" id="PTHR34535:SF3">
    <property type="entry name" value="HYDROGENASE MATURATION FACTOR HYPA"/>
    <property type="match status" value="1"/>
</dbReference>
<sequence length="114" mass="12606">MHELGIVFHIINSLESVGREKQLTQVANVTLEIGEVSGVVDSYLKDCWKWASEKSSLLRGAKLITQEIPAVTYCEDCHQTYGTVEHGKVCPFCLGGNTYLVAGNEFNIKEIEAC</sequence>
<evidence type="ECO:0000256" key="3">
    <source>
        <dbReference type="ARBA" id="ARBA00022833"/>
    </source>
</evidence>
<gene>
    <name evidence="4" type="primary">hypA</name>
    <name evidence="5" type="ORF">FYJ37_00115</name>
</gene>
<evidence type="ECO:0000256" key="2">
    <source>
        <dbReference type="ARBA" id="ARBA00022723"/>
    </source>
</evidence>
<feature type="binding site" evidence="4">
    <location>
        <position position="77"/>
    </location>
    <ligand>
        <name>Zn(2+)</name>
        <dbReference type="ChEBI" id="CHEBI:29105"/>
    </ligand>
</feature>
<organism evidence="5 6">
    <name type="scientific">Clostridium scindens (strain JCM 10418 / VPI 12708)</name>
    <dbReference type="NCBI Taxonomy" id="29347"/>
    <lineage>
        <taxon>Bacteria</taxon>
        <taxon>Bacillati</taxon>
        <taxon>Bacillota</taxon>
        <taxon>Clostridia</taxon>
        <taxon>Lachnospirales</taxon>
        <taxon>Lachnospiraceae</taxon>
    </lineage>
</organism>
<keyword evidence="2 4" id="KW-0479">Metal-binding</keyword>
<evidence type="ECO:0000256" key="1">
    <source>
        <dbReference type="ARBA" id="ARBA00022596"/>
    </source>
</evidence>
<comment type="similarity">
    <text evidence="4">Belongs to the HypA/HybF family.</text>
</comment>
<comment type="caution">
    <text evidence="5">The sequence shown here is derived from an EMBL/GenBank/DDBJ whole genome shotgun (WGS) entry which is preliminary data.</text>
</comment>
<keyword evidence="3 4" id="KW-0862">Zinc</keyword>
<dbReference type="Gene3D" id="3.30.2320.80">
    <property type="match status" value="1"/>
</dbReference>
<evidence type="ECO:0000256" key="4">
    <source>
        <dbReference type="HAMAP-Rule" id="MF_00213"/>
    </source>
</evidence>
<proteinExistence type="inferred from homology"/>
<evidence type="ECO:0000313" key="5">
    <source>
        <dbReference type="EMBL" id="MSS38794.1"/>
    </source>
</evidence>
<dbReference type="EMBL" id="VUMB01000001">
    <property type="protein sequence ID" value="MSS38794.1"/>
    <property type="molecule type" value="Genomic_DNA"/>
</dbReference>
<dbReference type="GO" id="GO:0016151">
    <property type="term" value="F:nickel cation binding"/>
    <property type="evidence" value="ECO:0007669"/>
    <property type="project" value="UniProtKB-UniRule"/>
</dbReference>
<dbReference type="Proteomes" id="UP000462363">
    <property type="component" value="Unassembled WGS sequence"/>
</dbReference>